<accession>A0AAW0ZLE9</accession>
<organism evidence="1 2">
    <name type="scientific">Tetragonisca angustula</name>
    <dbReference type="NCBI Taxonomy" id="166442"/>
    <lineage>
        <taxon>Eukaryota</taxon>
        <taxon>Metazoa</taxon>
        <taxon>Ecdysozoa</taxon>
        <taxon>Arthropoda</taxon>
        <taxon>Hexapoda</taxon>
        <taxon>Insecta</taxon>
        <taxon>Pterygota</taxon>
        <taxon>Neoptera</taxon>
        <taxon>Endopterygota</taxon>
        <taxon>Hymenoptera</taxon>
        <taxon>Apocrita</taxon>
        <taxon>Aculeata</taxon>
        <taxon>Apoidea</taxon>
        <taxon>Anthophila</taxon>
        <taxon>Apidae</taxon>
        <taxon>Tetragonisca</taxon>
    </lineage>
</organism>
<evidence type="ECO:0000313" key="2">
    <source>
        <dbReference type="Proteomes" id="UP001432146"/>
    </source>
</evidence>
<dbReference type="Proteomes" id="UP001432146">
    <property type="component" value="Unassembled WGS sequence"/>
</dbReference>
<sequence length="122" mass="14308">MRFITENPAIGTANCTGTTFYIISDRCSTRRVHTGKKIRRQHYGHREFTLKHLKWRRKYTSRSCNSLKEAARISGSRGILLGRRSEFVVSWSVAWLKQAAGRRKSDEKRAWRLRGRVRSLLE</sequence>
<comment type="caution">
    <text evidence="1">The sequence shown here is derived from an EMBL/GenBank/DDBJ whole genome shotgun (WGS) entry which is preliminary data.</text>
</comment>
<dbReference type="EMBL" id="JAWNGG020000182">
    <property type="protein sequence ID" value="KAK9297968.1"/>
    <property type="molecule type" value="Genomic_DNA"/>
</dbReference>
<protein>
    <submittedName>
        <fullName evidence="1">Uncharacterized protein</fullName>
    </submittedName>
</protein>
<proteinExistence type="predicted"/>
<reference evidence="1 2" key="1">
    <citation type="submission" date="2024-05" db="EMBL/GenBank/DDBJ databases">
        <title>The nuclear and mitochondrial genome assemblies of Tetragonisca angustula (Apidae: Meliponini), a tiny yet remarkable pollinator in the Neotropics.</title>
        <authorList>
            <person name="Ferrari R."/>
            <person name="Ricardo P.C."/>
            <person name="Dias F.C."/>
            <person name="Araujo N.S."/>
            <person name="Soares D.O."/>
            <person name="Zhou Q.-S."/>
            <person name="Zhu C.-D."/>
            <person name="Coutinho L."/>
            <person name="Airas M.C."/>
            <person name="Batista T.M."/>
        </authorList>
    </citation>
    <scope>NUCLEOTIDE SEQUENCE [LARGE SCALE GENOMIC DNA]</scope>
    <source>
        <strain evidence="1">ASF017062</strain>
        <tissue evidence="1">Abdomen</tissue>
    </source>
</reference>
<keyword evidence="2" id="KW-1185">Reference proteome</keyword>
<evidence type="ECO:0000313" key="1">
    <source>
        <dbReference type="EMBL" id="KAK9297968.1"/>
    </source>
</evidence>
<dbReference type="AlphaFoldDB" id="A0AAW0ZLE9"/>
<name>A0AAW0ZLE9_9HYME</name>
<gene>
    <name evidence="1" type="ORF">QLX08_008496</name>
</gene>